<dbReference type="PANTHER" id="PTHR46532:SF11">
    <property type="entry name" value="DYNEIN AXONEMAL HEAVY CHAIN 12"/>
    <property type="match status" value="1"/>
</dbReference>
<evidence type="ECO:0000313" key="2">
    <source>
        <dbReference type="EMBL" id="CAF4351584.1"/>
    </source>
</evidence>
<organism evidence="2 3">
    <name type="scientific">Rotaria magnacalcarata</name>
    <dbReference type="NCBI Taxonomy" id="392030"/>
    <lineage>
        <taxon>Eukaryota</taxon>
        <taxon>Metazoa</taxon>
        <taxon>Spiralia</taxon>
        <taxon>Gnathifera</taxon>
        <taxon>Rotifera</taxon>
        <taxon>Eurotatoria</taxon>
        <taxon>Bdelloidea</taxon>
        <taxon>Philodinida</taxon>
        <taxon>Philodinidae</taxon>
        <taxon>Rotaria</taxon>
    </lineage>
</organism>
<dbReference type="GO" id="GO:0051959">
    <property type="term" value="F:dynein light intermediate chain binding"/>
    <property type="evidence" value="ECO:0007669"/>
    <property type="project" value="InterPro"/>
</dbReference>
<comment type="caution">
    <text evidence="2">The sequence shown here is derived from an EMBL/GenBank/DDBJ whole genome shotgun (WGS) entry which is preliminary data.</text>
</comment>
<dbReference type="GO" id="GO:0007018">
    <property type="term" value="P:microtubule-based movement"/>
    <property type="evidence" value="ECO:0007669"/>
    <property type="project" value="InterPro"/>
</dbReference>
<evidence type="ECO:0000259" key="1">
    <source>
        <dbReference type="Pfam" id="PF08385"/>
    </source>
</evidence>
<proteinExistence type="predicted"/>
<dbReference type="EMBL" id="CAJOBI010046806">
    <property type="protein sequence ID" value="CAF4351584.1"/>
    <property type="molecule type" value="Genomic_DNA"/>
</dbReference>
<dbReference type="PANTHER" id="PTHR46532">
    <property type="entry name" value="MALE FERTILITY FACTOR KL5"/>
    <property type="match status" value="1"/>
</dbReference>
<reference evidence="2" key="1">
    <citation type="submission" date="2021-02" db="EMBL/GenBank/DDBJ databases">
        <authorList>
            <person name="Nowell W R."/>
        </authorList>
    </citation>
    <scope>NUCLEOTIDE SEQUENCE</scope>
</reference>
<dbReference type="InterPro" id="IPR026983">
    <property type="entry name" value="DHC"/>
</dbReference>
<dbReference type="Proteomes" id="UP000676336">
    <property type="component" value="Unassembled WGS sequence"/>
</dbReference>
<name>A0A8S2UM38_9BILA</name>
<dbReference type="GO" id="GO:0005858">
    <property type="term" value="C:axonemal dynein complex"/>
    <property type="evidence" value="ECO:0007669"/>
    <property type="project" value="TreeGrafter"/>
</dbReference>
<dbReference type="Pfam" id="PF08385">
    <property type="entry name" value="DHC_N1"/>
    <property type="match status" value="1"/>
</dbReference>
<gene>
    <name evidence="2" type="ORF">SMN809_LOCUS28272</name>
</gene>
<evidence type="ECO:0000313" key="3">
    <source>
        <dbReference type="Proteomes" id="UP000676336"/>
    </source>
</evidence>
<accession>A0A8S2UM38</accession>
<protein>
    <recommendedName>
        <fullName evidence="1">Dynein heavy chain tail domain-containing protein</fullName>
    </recommendedName>
</protein>
<sequence length="592" mass="67781">MAEDLELNDPRIYFVADYVLKTLKLKSDKFAKMYGLEENKIILHEFFDKADSPILVVQYTAAGSLQPTVVFPNVLKNKSCYFIKKRRENIPRDSILRDVMMYGDLSTSPVDQLSAMLLIPILQNPSNNEAWPKVLSQDILRHALGIKNKVHILNGQMKGKTLLPVPAGAERATDDSTNGQQDSGHVATVDSNLLHAIESVVIEWSHQVQDVLKKDSSQALLDGGSPRPGIEVEFWKSRYTNLLNIHEQLNDARVKKMAELLRKTNSSYYPAFESLLNDVSEALEEAKEIDIFLKPVSQHFDGLETTDFGETEPIFGPMFHTVCLMWANCKAYRRPARIIVLLQELNNLVMKQASEFMEPIDLFKGEPDESMEKINTTVRSLEAYQSAYITYKNNLKSYFKDGEPVKEFDFAPKLVFAKWDKFMERVRIIQDLFQTAAEFLRLEKVEIGGVKGKTLSSLVLNIFELFKEEFEKMSNKKYDPLDPACIEFLEDIAHFKHFLKDMELKLAAIINQAFDDSNSLTSQFKLISILGSMLERPAIREAFVRNYYRITLLVEQEIDACHDIYEKQMAFKKEHGTIELHRNKPPIAGSIE</sequence>
<dbReference type="AlphaFoldDB" id="A0A8S2UM38"/>
<dbReference type="InterPro" id="IPR013594">
    <property type="entry name" value="Dynein_heavy_tail"/>
</dbReference>
<feature type="domain" description="Dynein heavy chain tail" evidence="1">
    <location>
        <begin position="194"/>
        <end position="591"/>
    </location>
</feature>
<feature type="non-terminal residue" evidence="2">
    <location>
        <position position="1"/>
    </location>
</feature>
<dbReference type="GO" id="GO:0045505">
    <property type="term" value="F:dynein intermediate chain binding"/>
    <property type="evidence" value="ECO:0007669"/>
    <property type="project" value="InterPro"/>
</dbReference>